<accession>A0A6B2LUF5</accession>
<proteinExistence type="predicted"/>
<organism evidence="1">
    <name type="scientific">Arcella intermedia</name>
    <dbReference type="NCBI Taxonomy" id="1963864"/>
    <lineage>
        <taxon>Eukaryota</taxon>
        <taxon>Amoebozoa</taxon>
        <taxon>Tubulinea</taxon>
        <taxon>Elardia</taxon>
        <taxon>Arcellinida</taxon>
        <taxon>Sphaerothecina</taxon>
        <taxon>Arcellidae</taxon>
        <taxon>Arcella</taxon>
    </lineage>
</organism>
<reference evidence="1" key="1">
    <citation type="journal article" date="2020" name="J. Eukaryot. Microbiol.">
        <title>De novo Sequencing, Assembly and Annotation of the Transcriptome for the Free-Living Testate Amoeba Arcella intermedia.</title>
        <authorList>
            <person name="Ribeiro G.M."/>
            <person name="Porfirio-Sousa A.L."/>
            <person name="Maurer-Alcala X.X."/>
            <person name="Katz L.A."/>
            <person name="Lahr D.J.G."/>
        </authorList>
    </citation>
    <scope>NUCLEOTIDE SEQUENCE</scope>
</reference>
<name>A0A6B2LUF5_9EUKA</name>
<dbReference type="EMBL" id="GIBP01011765">
    <property type="protein sequence ID" value="NDV40734.1"/>
    <property type="molecule type" value="Transcribed_RNA"/>
</dbReference>
<protein>
    <submittedName>
        <fullName evidence="1">Uncharacterized protein</fullName>
    </submittedName>
</protein>
<evidence type="ECO:0000313" key="1">
    <source>
        <dbReference type="EMBL" id="NDV40734.1"/>
    </source>
</evidence>
<dbReference type="AlphaFoldDB" id="A0A6B2LUF5"/>
<sequence length="71" mass="8458">MDIFPLFNFSSKTKQILKLPRLMVGHLFLLHVIKDTQKLFSYLSKTKEMLPNHYRVVSHLFTLHVNITMEK</sequence>